<dbReference type="OrthoDB" id="10006395at2"/>
<dbReference type="RefSeq" id="WP_037289363.1">
    <property type="nucleotide sequence ID" value="NZ_JEOB01000004.1"/>
</dbReference>
<accession>A0A011UZD9</accession>
<gene>
    <name evidence="1" type="ORF">RASY3_14565</name>
</gene>
<dbReference type="AlphaFoldDB" id="A0A011UZD9"/>
<protein>
    <submittedName>
        <fullName evidence="1">Uncharacterized protein</fullName>
    </submittedName>
</protein>
<evidence type="ECO:0000313" key="2">
    <source>
        <dbReference type="Proteomes" id="UP000021369"/>
    </source>
</evidence>
<name>A0A011UZD9_RUMAL</name>
<comment type="caution">
    <text evidence="1">The sequence shown here is derived from an EMBL/GenBank/DDBJ whole genome shotgun (WGS) entry which is preliminary data.</text>
</comment>
<keyword evidence="2" id="KW-1185">Reference proteome</keyword>
<evidence type="ECO:0000313" key="1">
    <source>
        <dbReference type="EMBL" id="EXM38542.1"/>
    </source>
</evidence>
<dbReference type="PATRIC" id="fig|1341156.4.peg.2556"/>
<proteinExistence type="predicted"/>
<organism evidence="1 2">
    <name type="scientific">Ruminococcus albus SY3</name>
    <dbReference type="NCBI Taxonomy" id="1341156"/>
    <lineage>
        <taxon>Bacteria</taxon>
        <taxon>Bacillati</taxon>
        <taxon>Bacillota</taxon>
        <taxon>Clostridia</taxon>
        <taxon>Eubacteriales</taxon>
        <taxon>Oscillospiraceae</taxon>
        <taxon>Ruminococcus</taxon>
    </lineage>
</organism>
<sequence length="78" mass="8836">MSAKFVIPVCWEVYSTVEVTANSFEEAVKILTDNIDDVPLGESEYVDESYRIDECDEFTSKHLRHIGGISIDKDGIHK</sequence>
<reference evidence="1 2" key="1">
    <citation type="submission" date="2013-06" db="EMBL/GenBank/DDBJ databases">
        <title>Rumen cellulosomics: divergent fiber-degrading strategies revealed by comparative genome-wide analysis of six Ruminococcal strains.</title>
        <authorList>
            <person name="Dassa B."/>
            <person name="Borovok I."/>
            <person name="Lamed R."/>
            <person name="Flint H."/>
            <person name="Yeoman C.J."/>
            <person name="White B."/>
            <person name="Bayer E.A."/>
        </authorList>
    </citation>
    <scope>NUCLEOTIDE SEQUENCE [LARGE SCALE GENOMIC DNA]</scope>
    <source>
        <strain evidence="1 2">SY3</strain>
    </source>
</reference>
<dbReference type="EMBL" id="JEOB01000004">
    <property type="protein sequence ID" value="EXM38542.1"/>
    <property type="molecule type" value="Genomic_DNA"/>
</dbReference>
<dbReference type="Proteomes" id="UP000021369">
    <property type="component" value="Unassembled WGS sequence"/>
</dbReference>